<keyword evidence="3" id="KW-1185">Reference proteome</keyword>
<evidence type="ECO:0000313" key="3">
    <source>
        <dbReference type="Proteomes" id="UP001207408"/>
    </source>
</evidence>
<dbReference type="Pfam" id="PF13398">
    <property type="entry name" value="Peptidase_M50B"/>
    <property type="match status" value="1"/>
</dbReference>
<proteinExistence type="predicted"/>
<protein>
    <submittedName>
        <fullName evidence="2">M50 family metallopeptidase</fullName>
    </submittedName>
</protein>
<evidence type="ECO:0000256" key="1">
    <source>
        <dbReference type="SAM" id="Phobius"/>
    </source>
</evidence>
<feature type="transmembrane region" description="Helical" evidence="1">
    <location>
        <begin position="186"/>
        <end position="205"/>
    </location>
</feature>
<dbReference type="InterPro" id="IPR049500">
    <property type="entry name" value="Peptidase_M50B-like"/>
</dbReference>
<keyword evidence="1" id="KW-0812">Transmembrane</keyword>
<keyword evidence="1" id="KW-1133">Transmembrane helix</keyword>
<feature type="transmembrane region" description="Helical" evidence="1">
    <location>
        <begin position="109"/>
        <end position="142"/>
    </location>
</feature>
<dbReference type="EMBL" id="JAPDPI010000011">
    <property type="protein sequence ID" value="MCW3805444.1"/>
    <property type="molecule type" value="Genomic_DNA"/>
</dbReference>
<comment type="caution">
    <text evidence="2">The sequence shown here is derived from an EMBL/GenBank/DDBJ whole genome shotgun (WGS) entry which is preliminary data.</text>
</comment>
<organism evidence="2 3">
    <name type="scientific">Plebeiibacterium marinum</name>
    <dbReference type="NCBI Taxonomy" id="2992111"/>
    <lineage>
        <taxon>Bacteria</taxon>
        <taxon>Pseudomonadati</taxon>
        <taxon>Bacteroidota</taxon>
        <taxon>Bacteroidia</taxon>
        <taxon>Marinilabiliales</taxon>
        <taxon>Marinilabiliaceae</taxon>
        <taxon>Plebeiibacterium</taxon>
    </lineage>
</organism>
<dbReference type="AlphaFoldDB" id="A0AAE3MD25"/>
<feature type="transmembrane region" description="Helical" evidence="1">
    <location>
        <begin position="64"/>
        <end position="89"/>
    </location>
</feature>
<dbReference type="PANTHER" id="PTHR33979:SF2">
    <property type="entry name" value="PEPTIDASE M50B-LIKE-DOMAIN-CONTAINING PROTEIN"/>
    <property type="match status" value="1"/>
</dbReference>
<gene>
    <name evidence="2" type="ORF">OM074_07375</name>
</gene>
<sequence>MNKKLILIVVTALLYWILVNYVPYGMYVILPINLFVTFLHEFGHAFFALVTGGSVHEVMIQPNGAGYAITAGGFAPLILMGGYLGSAILGNLLLHIGICKPKASVYTLYVLVAVLLITAIVWFSSIFTSLVLIAFSVVAIWISKKSKNLVADILIVIGTASVIYIINDYNVGPSSDIAKFSKIIPLFPSALWAVLWLAIVVYITYKNLKKSLFK</sequence>
<reference evidence="2" key="1">
    <citation type="submission" date="2022-10" db="EMBL/GenBank/DDBJ databases">
        <authorList>
            <person name="Yu W.X."/>
        </authorList>
    </citation>
    <scope>NUCLEOTIDE SEQUENCE</scope>
    <source>
        <strain evidence="2">D04</strain>
    </source>
</reference>
<feature type="transmembrane region" description="Helical" evidence="1">
    <location>
        <begin position="149"/>
        <end position="166"/>
    </location>
</feature>
<accession>A0AAE3MD25</accession>
<dbReference type="Proteomes" id="UP001207408">
    <property type="component" value="Unassembled WGS sequence"/>
</dbReference>
<evidence type="ECO:0000313" key="2">
    <source>
        <dbReference type="EMBL" id="MCW3805444.1"/>
    </source>
</evidence>
<keyword evidence="1" id="KW-0472">Membrane</keyword>
<dbReference type="PANTHER" id="PTHR33979">
    <property type="entry name" value="OS02G0221600 PROTEIN"/>
    <property type="match status" value="1"/>
</dbReference>
<feature type="transmembrane region" description="Helical" evidence="1">
    <location>
        <begin position="5"/>
        <end position="22"/>
    </location>
</feature>
<name>A0AAE3MD25_9BACT</name>
<dbReference type="RefSeq" id="WP_301198815.1">
    <property type="nucleotide sequence ID" value="NZ_JAPDPI010000011.1"/>
</dbReference>